<dbReference type="AlphaFoldDB" id="A0A0A2VTD9"/>
<dbReference type="PANTHER" id="PTHR32075:SF6">
    <property type="entry name" value="ISWI CHROMATIN-REMODELING COMPLEX SUBUNIT YPL216W-RELATED"/>
    <property type="match status" value="1"/>
</dbReference>
<evidence type="ECO:0000259" key="6">
    <source>
        <dbReference type="PROSITE" id="PS50827"/>
    </source>
</evidence>
<feature type="domain" description="DDT" evidence="6">
    <location>
        <begin position="382"/>
        <end position="445"/>
    </location>
</feature>
<dbReference type="Pfam" id="PF10537">
    <property type="entry name" value="WAC_Acf1_DNA_bd"/>
    <property type="match status" value="1"/>
</dbReference>
<dbReference type="HOGENOM" id="CLU_002631_1_0_1"/>
<dbReference type="eggNOG" id="KOG1245">
    <property type="taxonomic scope" value="Eukaryota"/>
</dbReference>
<dbReference type="GO" id="GO:0031509">
    <property type="term" value="P:subtelomeric heterochromatin formation"/>
    <property type="evidence" value="ECO:0007669"/>
    <property type="project" value="TreeGrafter"/>
</dbReference>
<feature type="compositionally biased region" description="Pro residues" evidence="5">
    <location>
        <begin position="330"/>
        <end position="341"/>
    </location>
</feature>
<dbReference type="Proteomes" id="UP000030106">
    <property type="component" value="Unassembled WGS sequence"/>
</dbReference>
<feature type="compositionally biased region" description="Basic and acidic residues" evidence="5">
    <location>
        <begin position="923"/>
        <end position="937"/>
    </location>
</feature>
<dbReference type="STRING" id="1245745.A0A0A2VTD9"/>
<keyword evidence="3 4" id="KW-0539">Nucleus</keyword>
<dbReference type="PANTHER" id="PTHR32075">
    <property type="entry name" value="ISWI CHROMATIN-REMODELING COMPLEX SUBUNIT YPL216W-RELATED"/>
    <property type="match status" value="1"/>
</dbReference>
<dbReference type="PROSITE" id="PS51136">
    <property type="entry name" value="WAC"/>
    <property type="match status" value="1"/>
</dbReference>
<dbReference type="InterPro" id="IPR018501">
    <property type="entry name" value="DDT_dom"/>
</dbReference>
<dbReference type="InterPro" id="IPR028942">
    <property type="entry name" value="WHIM1_dom"/>
</dbReference>
<dbReference type="GO" id="GO:0000781">
    <property type="term" value="C:chromosome, telomeric region"/>
    <property type="evidence" value="ECO:0007669"/>
    <property type="project" value="GOC"/>
</dbReference>
<evidence type="ECO:0000256" key="4">
    <source>
        <dbReference type="PROSITE-ProRule" id="PRU00475"/>
    </source>
</evidence>
<dbReference type="OrthoDB" id="332390at2759"/>
<evidence type="ECO:0000256" key="3">
    <source>
        <dbReference type="ARBA" id="ARBA00023242"/>
    </source>
</evidence>
<comment type="caution">
    <text evidence="8">The sequence shown here is derived from an EMBL/GenBank/DDBJ whole genome shotgun (WGS) entry which is preliminary data.</text>
</comment>
<feature type="compositionally biased region" description="Basic and acidic residues" evidence="5">
    <location>
        <begin position="944"/>
        <end position="954"/>
    </location>
</feature>
<dbReference type="EMBL" id="ANFO01000419">
    <property type="protein sequence ID" value="KGQ09607.1"/>
    <property type="molecule type" value="Genomic_DNA"/>
</dbReference>
<gene>
    <name evidence="8" type="ORF">BBAD15_g5047</name>
</gene>
<feature type="region of interest" description="Disordered" evidence="5">
    <location>
        <begin position="969"/>
        <end position="1008"/>
    </location>
</feature>
<evidence type="ECO:0000256" key="1">
    <source>
        <dbReference type="ARBA" id="ARBA00004123"/>
    </source>
</evidence>
<feature type="region of interest" description="Disordered" evidence="5">
    <location>
        <begin position="269"/>
        <end position="345"/>
    </location>
</feature>
<keyword evidence="2" id="KW-0175">Coiled coil</keyword>
<accession>A0A0A2VTD9</accession>
<dbReference type="GO" id="GO:0005634">
    <property type="term" value="C:nucleus"/>
    <property type="evidence" value="ECO:0007669"/>
    <property type="project" value="UniProtKB-SubCell"/>
</dbReference>
<evidence type="ECO:0000256" key="2">
    <source>
        <dbReference type="ARBA" id="ARBA00023054"/>
    </source>
</evidence>
<feature type="compositionally biased region" description="Acidic residues" evidence="5">
    <location>
        <begin position="455"/>
        <end position="485"/>
    </location>
</feature>
<feature type="domain" description="WAC" evidence="7">
    <location>
        <begin position="54"/>
        <end position="163"/>
    </location>
</feature>
<sequence>MVCTPNTTLFMRTPETYNTTRPPNRPTDLSFLQVLFKRKPVKFLPPAEVEDEDAEVWHIPQTGEIFATYEDYLNRMDFYKQRRFNDQITGHSGLTFFEAHESELAGAREVEESFPEALKGPILRRVQFQIVSRLDNLVDTIYDEFKQDYYPGEEVTITGQGGERTHGLVRDKTTFGERLLADGTRTKPSTRYLVDAHRTDHEVIVTEENISRDRGVFTKAMLRAFLKKTVMREAWTGAPWLVKQEYAAQYHIDTRIPPHLRYDTKLQERKQLQAQKRSSDINGHAASQPARLPELKPAKSIKPKPPPGKGLKWPAGIVNGSAEHGIKSEPSPPPPPPPPKYPIEDLQLEPSTELQRPAVKFMCSDAPSNEGNDDPLREYVEMKSVGPLLETWDTLNVYCEIFKLDSFTFDDFVEAMSVASERTAVQLFHEIHCSVLKILVDSEQDGGKVRITLPEIEEDDSDEEDGEDEENDQDEEEEEEEEEPEEKPVKRATRSSLAKQEAERIAAEAAAAEEETLKAEIESKTRAEEMMKEFDWVEHIRKRDFTNGGWERIVVGLLHQLSKGEKNQQLYQDLLLQIIPADTDPTQDAARQKYAELNVNTRVQILQILCMLTMETKAVRGYMEDCNDTMTKYRKDRVEWQRQRKQATEELRQLNEQRKSLLPENTPAEEQGKENGHQSMNGADDTITEKEGDDEAEPSHDDKSQKKRQGRQVVDKRKKREEQEAARKAKEKVQKEAAKASHQSKQFTKLLKEIQKKEDFIKECEAEVATIENDLREADCPRTRVLGRDRFWNRYYWFERNGMPYGGLPTSSTAKAGYANGRLWIQGPDELEREGYIDVPPDLENEYKAKFNMTIRERKNKEEGGTSLESAHQWGYIADAKSLDQLIYWLDPRGFNELRLRKELVTFRDKIAEHMEKRQQYLTKVAEDGAGREESAPTKRSSSRIRDKTPEPRNYRCLRWENSMALEELGHLHADPPPPPRLRKQTKKREAMEAPPVPPPRAAKRSRR</sequence>
<feature type="region of interest" description="Disordered" evidence="5">
    <location>
        <begin position="923"/>
        <end position="956"/>
    </location>
</feature>
<feature type="region of interest" description="Disordered" evidence="5">
    <location>
        <begin position="654"/>
        <end position="745"/>
    </location>
</feature>
<evidence type="ECO:0000259" key="7">
    <source>
        <dbReference type="PROSITE" id="PS51136"/>
    </source>
</evidence>
<dbReference type="GO" id="GO:0000785">
    <property type="term" value="C:chromatin"/>
    <property type="evidence" value="ECO:0007669"/>
    <property type="project" value="UniProtKB-ARBA"/>
</dbReference>
<feature type="region of interest" description="Disordered" evidence="5">
    <location>
        <begin position="449"/>
        <end position="511"/>
    </location>
</feature>
<dbReference type="PROSITE" id="PS50827">
    <property type="entry name" value="DDT"/>
    <property type="match status" value="1"/>
</dbReference>
<dbReference type="Pfam" id="PF15613">
    <property type="entry name" value="WSD"/>
    <property type="match status" value="1"/>
</dbReference>
<evidence type="ECO:0000256" key="5">
    <source>
        <dbReference type="SAM" id="MobiDB-lite"/>
    </source>
</evidence>
<proteinExistence type="predicted"/>
<dbReference type="InterPro" id="IPR013136">
    <property type="entry name" value="WSTF_Acf1_Cbp146"/>
</dbReference>
<organism evidence="8 9">
    <name type="scientific">Beauveria bassiana D1-5</name>
    <dbReference type="NCBI Taxonomy" id="1245745"/>
    <lineage>
        <taxon>Eukaryota</taxon>
        <taxon>Fungi</taxon>
        <taxon>Dikarya</taxon>
        <taxon>Ascomycota</taxon>
        <taxon>Pezizomycotina</taxon>
        <taxon>Sordariomycetes</taxon>
        <taxon>Hypocreomycetidae</taxon>
        <taxon>Hypocreales</taxon>
        <taxon>Cordycipitaceae</taxon>
        <taxon>Beauveria</taxon>
    </lineage>
</organism>
<dbReference type="Pfam" id="PF02791">
    <property type="entry name" value="DDT"/>
    <property type="match status" value="1"/>
</dbReference>
<reference evidence="8 9" key="1">
    <citation type="submission" date="2012-10" db="EMBL/GenBank/DDBJ databases">
        <title>Genome sequencing and analysis of entomopathogenic fungi Beauveria bassiana D1-5.</title>
        <authorList>
            <person name="Li Q."/>
            <person name="Wang L."/>
            <person name="Zhang Z."/>
            <person name="Wang Q."/>
            <person name="Ren J."/>
            <person name="Wang M."/>
            <person name="Xu W."/>
            <person name="Wang J."/>
            <person name="Lu Y."/>
            <person name="Du Q."/>
            <person name="Sun Z."/>
        </authorList>
    </citation>
    <scope>NUCLEOTIDE SEQUENCE [LARGE SCALE GENOMIC DNA]</scope>
    <source>
        <strain evidence="8 9">D1-5</strain>
    </source>
</reference>
<dbReference type="Pfam" id="PF15612">
    <property type="entry name" value="WHIM1"/>
    <property type="match status" value="1"/>
</dbReference>
<evidence type="ECO:0000313" key="9">
    <source>
        <dbReference type="Proteomes" id="UP000030106"/>
    </source>
</evidence>
<dbReference type="InterPro" id="IPR028941">
    <property type="entry name" value="WHIM2_dom"/>
</dbReference>
<comment type="subcellular location">
    <subcellularLocation>
        <location evidence="1 4">Nucleus</location>
    </subcellularLocation>
</comment>
<protein>
    <submittedName>
        <fullName evidence="8">Imitation switch two complex protein 1</fullName>
    </submittedName>
</protein>
<evidence type="ECO:0000313" key="8">
    <source>
        <dbReference type="EMBL" id="KGQ09607.1"/>
    </source>
</evidence>
<feature type="compositionally biased region" description="Basic and acidic residues" evidence="5">
    <location>
        <begin position="720"/>
        <end position="739"/>
    </location>
</feature>
<name>A0A0A2VTD9_BEABA</name>